<accession>A0ABT5UU18</accession>
<keyword evidence="2" id="KW-0347">Helicase</keyword>
<dbReference type="Pfam" id="PF04851">
    <property type="entry name" value="ResIII"/>
    <property type="match status" value="1"/>
</dbReference>
<comment type="caution">
    <text evidence="2">The sequence shown here is derived from an EMBL/GenBank/DDBJ whole genome shotgun (WGS) entry which is preliminary data.</text>
</comment>
<dbReference type="GO" id="GO:0004386">
    <property type="term" value="F:helicase activity"/>
    <property type="evidence" value="ECO:0007669"/>
    <property type="project" value="UniProtKB-KW"/>
</dbReference>
<proteinExistence type="predicted"/>
<keyword evidence="3" id="KW-1185">Reference proteome</keyword>
<dbReference type="EMBL" id="JAQSVD010000012">
    <property type="protein sequence ID" value="MDE1472163.1"/>
    <property type="molecule type" value="Genomic_DNA"/>
</dbReference>
<dbReference type="RefSeq" id="WP_274702977.1">
    <property type="nucleotide sequence ID" value="NZ_JAQSVD010000012.1"/>
</dbReference>
<keyword evidence="2" id="KW-0547">Nucleotide-binding</keyword>
<dbReference type="PANTHER" id="PTHR47396:SF1">
    <property type="entry name" value="ATP-DEPENDENT HELICASE IRC3-RELATED"/>
    <property type="match status" value="1"/>
</dbReference>
<dbReference type="InterPro" id="IPR050742">
    <property type="entry name" value="Helicase_Restrict-Modif_Enz"/>
</dbReference>
<keyword evidence="2" id="KW-0378">Hydrolase</keyword>
<dbReference type="PANTHER" id="PTHR47396">
    <property type="entry name" value="TYPE I RESTRICTION ENZYME ECOKI R PROTEIN"/>
    <property type="match status" value="1"/>
</dbReference>
<dbReference type="InterPro" id="IPR006935">
    <property type="entry name" value="Helicase/UvrB_N"/>
</dbReference>
<dbReference type="InterPro" id="IPR027417">
    <property type="entry name" value="P-loop_NTPase"/>
</dbReference>
<keyword evidence="2" id="KW-0067">ATP-binding</keyword>
<gene>
    <name evidence="2" type="ORF">PTZ04_18055</name>
</gene>
<name>A0ABT5UU18_EUBLI</name>
<feature type="domain" description="Helicase/UvrB N-terminal" evidence="1">
    <location>
        <begin position="101"/>
        <end position="279"/>
    </location>
</feature>
<organism evidence="2 3">
    <name type="scientific">Eubacterium limosum</name>
    <dbReference type="NCBI Taxonomy" id="1736"/>
    <lineage>
        <taxon>Bacteria</taxon>
        <taxon>Bacillati</taxon>
        <taxon>Bacillota</taxon>
        <taxon>Clostridia</taxon>
        <taxon>Eubacteriales</taxon>
        <taxon>Eubacteriaceae</taxon>
        <taxon>Eubacterium</taxon>
    </lineage>
</organism>
<reference evidence="2 3" key="1">
    <citation type="submission" date="2023-02" db="EMBL/GenBank/DDBJ databases">
        <title>Comparative genome analysis of Eubacterium limosum species.</title>
        <authorList>
            <person name="Bak J.E."/>
        </authorList>
    </citation>
    <scope>NUCLEOTIDE SEQUENCE [LARGE SCALE GENOMIC DNA]</scope>
    <source>
        <strain evidence="2 3">KGMB01548</strain>
    </source>
</reference>
<evidence type="ECO:0000313" key="3">
    <source>
        <dbReference type="Proteomes" id="UP001215087"/>
    </source>
</evidence>
<dbReference type="Proteomes" id="UP001215087">
    <property type="component" value="Unassembled WGS sequence"/>
</dbReference>
<dbReference type="SUPFAM" id="SSF52540">
    <property type="entry name" value="P-loop containing nucleoside triphosphate hydrolases"/>
    <property type="match status" value="1"/>
</dbReference>
<evidence type="ECO:0000313" key="2">
    <source>
        <dbReference type="EMBL" id="MDE1472163.1"/>
    </source>
</evidence>
<sequence>MIKKSYTDRFYSYHSKYISNALSLRQPQEDSLECFAKLCDIISLKKNPTSMQDIIDTNRAEYEALPTEEKKDKFLREKSTGIAADFYADDLSAAQEHFKTLGSFERDFPSVCFALATGIGKTRLMGACIAYLRYEKGIKNFFVMAPNLTIYRKLKADLGITSNPKYVFKGLDLFIDPPRIIDGDNYNEFRQGTFGVNDVVINVFNISKLNSDSKVKDGAPARIKRLSEVLGESYFAYLQSLPNLCIFMDESHHYHADKSFDVINDLRPIIGVELTATPQIQKGSKKIPFKNVVYEYSLAHALNDEKYVKVPVVFTRKDFRPEEYTPEQLDHEKLNDGLRLHEDTKSRLEVYARTFSKPVVKPFVLVVARDTDHSKEIMKYIKSKEFFDGYYSDKVMEINSAQRGAEKDENIEQLLSLEKPDNKIEIVIHVNMLKEGWDVTNLYTIVPLRASASETLTEQTIGRGLRLPYGERTGVDEVDRLSIVSHDKYEAIINLATSPESLVRKVYYIDDAEPQTEGPRETIEMPTTYDSLVDNISFTEQLAFTLRETSNYSATPPAEQEAVEEQTKEVAKFVASFTSKSVTELNRQIKSFDAVKDTETRQFVQQSVVAETIRQFPHMNLQPEALNAVVEKAIETCVQALTDSIIPIPQAVVQPFNEIKRGFIDFSLNTRSMTWHPSGQSMIGTELKEGGETFEQNPDVAALSRVDTPENEIVRHIIVHENVDYSMCADLLYKLVDEAKTHFLTYLSADDTTEVMYQRQTTIADIIYAQMMEHFYTDEIKYRTTAMRPFSRIETGFGGKIKSDEIFDLRATMPAGEVRSKVFKGFTKACHTLYKFDSDTERRFAIVLENDSEVQKWLRPSSKQFNIYYGPGGISRYEPDFIVETEQGIFMIETKASNEMNSRPVIEKAHAALVYCRAVTDWNKDNGGKPWDYALIAHDDVRLNSSFSYLVSSRSDNEQLELQFDKE</sequence>
<evidence type="ECO:0000259" key="1">
    <source>
        <dbReference type="Pfam" id="PF04851"/>
    </source>
</evidence>
<protein>
    <submittedName>
        <fullName evidence="2">DEAD/DEAH box helicase family protein</fullName>
    </submittedName>
</protein>
<dbReference type="Gene3D" id="3.40.50.300">
    <property type="entry name" value="P-loop containing nucleotide triphosphate hydrolases"/>
    <property type="match status" value="2"/>
</dbReference>